<feature type="repeat" description="PPR" evidence="2">
    <location>
        <begin position="269"/>
        <end position="303"/>
    </location>
</feature>
<dbReference type="GO" id="GO:0009451">
    <property type="term" value="P:RNA modification"/>
    <property type="evidence" value="ECO:0007669"/>
    <property type="project" value="InterPro"/>
</dbReference>
<keyword evidence="4" id="KW-1185">Reference proteome</keyword>
<keyword evidence="1" id="KW-0677">Repeat</keyword>
<evidence type="ECO:0000256" key="2">
    <source>
        <dbReference type="PROSITE-ProRule" id="PRU00708"/>
    </source>
</evidence>
<dbReference type="AlphaFoldDB" id="A0A4Y7KSK2"/>
<gene>
    <name evidence="3" type="ORF">C5167_050573</name>
</gene>
<dbReference type="InterPro" id="IPR046960">
    <property type="entry name" value="PPR_At4g14850-like_plant"/>
</dbReference>
<dbReference type="EMBL" id="CM010722">
    <property type="protein sequence ID" value="RZC75091.1"/>
    <property type="molecule type" value="Genomic_DNA"/>
</dbReference>
<name>A0A4Y7KSK2_PAPSO</name>
<dbReference type="FunFam" id="1.25.40.10:FF:001579">
    <property type="entry name" value="Pentatricopeptide repeat-containing protein"/>
    <property type="match status" value="1"/>
</dbReference>
<evidence type="ECO:0000256" key="1">
    <source>
        <dbReference type="ARBA" id="ARBA00022737"/>
    </source>
</evidence>
<dbReference type="InterPro" id="IPR011990">
    <property type="entry name" value="TPR-like_helical_dom_sf"/>
</dbReference>
<dbReference type="PROSITE" id="PS51375">
    <property type="entry name" value="PPR"/>
    <property type="match status" value="3"/>
</dbReference>
<dbReference type="PANTHER" id="PTHR47926:SF411">
    <property type="entry name" value="PENTATRICOPEPTIDE REPEAT-CONTAINING PROTEIN"/>
    <property type="match status" value="1"/>
</dbReference>
<dbReference type="Gramene" id="RZC75091">
    <property type="protein sequence ID" value="RZC75091"/>
    <property type="gene ID" value="C5167_050573"/>
</dbReference>
<dbReference type="Pfam" id="PF01535">
    <property type="entry name" value="PPR"/>
    <property type="match status" value="4"/>
</dbReference>
<organism evidence="3 4">
    <name type="scientific">Papaver somniferum</name>
    <name type="common">Opium poppy</name>
    <dbReference type="NCBI Taxonomy" id="3469"/>
    <lineage>
        <taxon>Eukaryota</taxon>
        <taxon>Viridiplantae</taxon>
        <taxon>Streptophyta</taxon>
        <taxon>Embryophyta</taxon>
        <taxon>Tracheophyta</taxon>
        <taxon>Spermatophyta</taxon>
        <taxon>Magnoliopsida</taxon>
        <taxon>Ranunculales</taxon>
        <taxon>Papaveraceae</taxon>
        <taxon>Papaveroideae</taxon>
        <taxon>Papaver</taxon>
    </lineage>
</organism>
<dbReference type="InterPro" id="IPR002885">
    <property type="entry name" value="PPR_rpt"/>
</dbReference>
<feature type="repeat" description="PPR" evidence="2">
    <location>
        <begin position="198"/>
        <end position="232"/>
    </location>
</feature>
<evidence type="ECO:0008006" key="5">
    <source>
        <dbReference type="Google" id="ProtNLM"/>
    </source>
</evidence>
<evidence type="ECO:0000313" key="3">
    <source>
        <dbReference type="EMBL" id="RZC75091.1"/>
    </source>
</evidence>
<evidence type="ECO:0000313" key="4">
    <source>
        <dbReference type="Proteomes" id="UP000316621"/>
    </source>
</evidence>
<sequence>MKRSYCHFLLQTCRNLEQLKQIHAQALTQGLHHLQNLSCKIFNTYTKFNKPIEAYNVFNQIQNPDIVSWTCLISLHLNTDPPFEALLVFSKLCSLGLKPDSFSVVGALTACGRSENLGHGKAVHGMIYRHELVASGSIVGNALIDMYSRNGKIKVAQMVFDEMKTKDVATWTSLMHGFIKCNDLSSARTLFDKIPERNSVSWTAMITGYIQGGKPIEALEIFQKMKSDGSDHPTAVMTVAVLSGCADIGALDLGQFIHGKKVVELEPSDDGVYVLLWNMYCSANQWEEAIKMRKLMKDRRIKKKPGRSCIETNGVVNQFLAEDKTPNPGTETQLVLERMAQFLYQPEHWIEDMIRPLGIS</sequence>
<feature type="repeat" description="PPR" evidence="2">
    <location>
        <begin position="167"/>
        <end position="197"/>
    </location>
</feature>
<dbReference type="Proteomes" id="UP000316621">
    <property type="component" value="Chromosome 8"/>
</dbReference>
<dbReference type="NCBIfam" id="TIGR00756">
    <property type="entry name" value="PPR"/>
    <property type="match status" value="3"/>
</dbReference>
<proteinExistence type="predicted"/>
<dbReference type="InterPro" id="IPR046848">
    <property type="entry name" value="E_motif"/>
</dbReference>
<dbReference type="GO" id="GO:0003723">
    <property type="term" value="F:RNA binding"/>
    <property type="evidence" value="ECO:0007669"/>
    <property type="project" value="InterPro"/>
</dbReference>
<protein>
    <recommendedName>
        <fullName evidence="5">Pentatricopeptide repeat-containing protein</fullName>
    </recommendedName>
</protein>
<dbReference type="PANTHER" id="PTHR47926">
    <property type="entry name" value="PENTATRICOPEPTIDE REPEAT-CONTAINING PROTEIN"/>
    <property type="match status" value="1"/>
</dbReference>
<dbReference type="Gene3D" id="1.25.40.10">
    <property type="entry name" value="Tetratricopeptide repeat domain"/>
    <property type="match status" value="3"/>
</dbReference>
<dbReference type="Pfam" id="PF20431">
    <property type="entry name" value="E_motif"/>
    <property type="match status" value="1"/>
</dbReference>
<accession>A0A4Y7KSK2</accession>
<reference evidence="3 4" key="1">
    <citation type="journal article" date="2018" name="Science">
        <title>The opium poppy genome and morphinan production.</title>
        <authorList>
            <person name="Guo L."/>
            <person name="Winzer T."/>
            <person name="Yang X."/>
            <person name="Li Y."/>
            <person name="Ning Z."/>
            <person name="He Z."/>
            <person name="Teodor R."/>
            <person name="Lu Y."/>
            <person name="Bowser T.A."/>
            <person name="Graham I.A."/>
            <person name="Ye K."/>
        </authorList>
    </citation>
    <scope>NUCLEOTIDE SEQUENCE [LARGE SCALE GENOMIC DNA]</scope>
    <source>
        <strain evidence="4">cv. HN1</strain>
        <tissue evidence="3">Leaves</tissue>
    </source>
</reference>